<dbReference type="RefSeq" id="WP_309653775.1">
    <property type="nucleotide sequence ID" value="NZ_JARWAK010000015.1"/>
</dbReference>
<evidence type="ECO:0000313" key="2">
    <source>
        <dbReference type="Proteomes" id="UP001264519"/>
    </source>
</evidence>
<protein>
    <submittedName>
        <fullName evidence="1">DUF3396 domain-containing protein</fullName>
    </submittedName>
</protein>
<accession>A0ABU1G666</accession>
<evidence type="ECO:0000313" key="1">
    <source>
        <dbReference type="EMBL" id="MDR5868201.1"/>
    </source>
</evidence>
<reference evidence="1 2" key="1">
    <citation type="submission" date="2023-04" db="EMBL/GenBank/DDBJ databases">
        <title>A long-awaited taxogenomic arrangement of the family Halomonadaceae.</title>
        <authorList>
            <person name="De La Haba R."/>
            <person name="Chuvochina M."/>
            <person name="Wittouck S."/>
            <person name="Arahal D.R."/>
            <person name="Sanchez-Porro C."/>
            <person name="Hugenholtz P."/>
            <person name="Ventosa A."/>
        </authorList>
    </citation>
    <scope>NUCLEOTIDE SEQUENCE [LARGE SCALE GENOMIC DNA]</scope>
    <source>
        <strain evidence="1 2">DSM 23530</strain>
    </source>
</reference>
<proteinExistence type="predicted"/>
<comment type="caution">
    <text evidence="1">The sequence shown here is derived from an EMBL/GenBank/DDBJ whole genome shotgun (WGS) entry which is preliminary data.</text>
</comment>
<dbReference type="Pfam" id="PF11876">
    <property type="entry name" value="TsiV"/>
    <property type="match status" value="1"/>
</dbReference>
<dbReference type="EMBL" id="JARWAK010000015">
    <property type="protein sequence ID" value="MDR5868201.1"/>
    <property type="molecule type" value="Genomic_DNA"/>
</dbReference>
<dbReference type="InterPro" id="IPR021815">
    <property type="entry name" value="TsiV"/>
</dbReference>
<organism evidence="1 2">
    <name type="scientific">Halomonas koreensis</name>
    <dbReference type="NCBI Taxonomy" id="245385"/>
    <lineage>
        <taxon>Bacteria</taxon>
        <taxon>Pseudomonadati</taxon>
        <taxon>Pseudomonadota</taxon>
        <taxon>Gammaproteobacteria</taxon>
        <taxon>Oceanospirillales</taxon>
        <taxon>Halomonadaceae</taxon>
        <taxon>Halomonas</taxon>
    </lineage>
</organism>
<keyword evidence="2" id="KW-1185">Reference proteome</keyword>
<gene>
    <name evidence="1" type="ORF">QC818_15555</name>
</gene>
<dbReference type="Proteomes" id="UP001264519">
    <property type="component" value="Unassembled WGS sequence"/>
</dbReference>
<name>A0ABU1G666_9GAMM</name>
<sequence>MARAPTIDVLDAPLDQVLTVETDKGVLFKVCLGVALFFTGSQQEEKRQAVLEILADYRDLAGDQLTWTTNPTTGKWKKLQGFDSYIIPFDWLPTYGSGEWEFVYHGGNKRSDANDYGFIVLGKLPAHDEAGEVSRLYCLFPVDFFVERQQKLPALVQQWCDKLKPEHGYAGFWLGRSYGYARSAESVMLEYKFGQRFPGLQVNKFTTHSLNLHRGLKGVDWLTILSDRWLERLGGLDRVKAEMGELPVLDYEGGAILRAGSMPQLGDNEHPGANAALDELGMLSEPLDDWGELSKATLAAEALAGIGAEADFQIGLIDGKFVLTLKARLVLKGGVGGKFSVELDPDRLDPWMGMLHQALVDNDYEVVDWITPAAFEGFSKLFFMQTMLLVDVGMLALRGVDYVDSLYDDFTRSERAGPIAYAIVDTASNPEREKQLKAWVQQLPPEALGPLLHVLASGPESFDADGDRFSEAQARDYQQIAITNCLQWLVEGATKGAYNDMCYRFSDTDPNPAQILFEKSVARMASDGKKTEERLLDAYWEGKSRLNSFMDEASGNSGQLAADARNSRMDYTQLCLSLGRHFASVE</sequence>